<feature type="region of interest" description="Disordered" evidence="1">
    <location>
        <begin position="263"/>
        <end position="284"/>
    </location>
</feature>
<protein>
    <submittedName>
        <fullName evidence="2">(Mediterranean fruit fly) hypothetical protein</fullName>
    </submittedName>
</protein>
<dbReference type="InterPro" id="IPR048411">
    <property type="entry name" value="Htt_N_HEAT_rpt-1"/>
</dbReference>
<evidence type="ECO:0000256" key="1">
    <source>
        <dbReference type="SAM" id="MobiDB-lite"/>
    </source>
</evidence>
<dbReference type="InterPro" id="IPR028426">
    <property type="entry name" value="Huntingtin_fam"/>
</dbReference>
<feature type="compositionally biased region" description="Low complexity" evidence="1">
    <location>
        <begin position="1150"/>
        <end position="1169"/>
    </location>
</feature>
<feature type="compositionally biased region" description="Polar residues" evidence="1">
    <location>
        <begin position="724"/>
        <end position="733"/>
    </location>
</feature>
<gene>
    <name evidence="2" type="ORF">CCAP1982_LOCUS1388</name>
</gene>
<dbReference type="PANTHER" id="PTHR10170">
    <property type="entry name" value="HUNTINGTON DISEASE PROTEIN"/>
    <property type="match status" value="1"/>
</dbReference>
<name>A0A811U0R2_CERCA</name>
<dbReference type="GO" id="GO:0005737">
    <property type="term" value="C:cytoplasm"/>
    <property type="evidence" value="ECO:0007669"/>
    <property type="project" value="TreeGrafter"/>
</dbReference>
<dbReference type="SUPFAM" id="SSF48371">
    <property type="entry name" value="ARM repeat"/>
    <property type="match status" value="1"/>
</dbReference>
<dbReference type="InterPro" id="IPR016024">
    <property type="entry name" value="ARM-type_fold"/>
</dbReference>
<dbReference type="PANTHER" id="PTHR10170:SF10">
    <property type="entry name" value="HUNTINGTIN"/>
    <property type="match status" value="1"/>
</dbReference>
<comment type="caution">
    <text evidence="2">The sequence shown here is derived from an EMBL/GenBank/DDBJ whole genome shotgun (WGS) entry which is preliminary data.</text>
</comment>
<evidence type="ECO:0000313" key="2">
    <source>
        <dbReference type="EMBL" id="CAD6992539.1"/>
    </source>
</evidence>
<evidence type="ECO:0000313" key="3">
    <source>
        <dbReference type="Proteomes" id="UP000606786"/>
    </source>
</evidence>
<dbReference type="Proteomes" id="UP000606786">
    <property type="component" value="Unassembled WGS sequence"/>
</dbReference>
<sequence length="1290" mass="139734">MDKSVVNQFTSYVEQLRNTECSQKEKITCFQHIAECIMSPMLASHINYATHINMATTVLLLFCEDLDPVVRMNAEENLNRIFRALEKTRVSRILMDLYGEIKRNGNQRSLRICLNLFAYYAPQIREKNIKWYAVRLLPCLQTIAQRKETQLCETLCEFVKNFGKYLQMGLTDSESCKLFEAFMANIGVECAVKRRCSAQNCISLIENSRNKSLMAKHGLSKAFEFLLLDQQQHNVVGVLGFLRLLLPLIIYGFGTDCTDDGDDGHSTHTHTHTAGNKSKANINGTQRRCTGKTTAAAAAEAEVKTTTTTTTTTAPINTECRQIIEMFDYCLHLLNISTATQHSIINAALEVINAVLQAIDVASSNSSNNNNDILKSLQATLGNQQLQHAEYLRRRKSLKNQIFQLRNYEVAATVTATATATVPASHRVLSSSAEMPVLSIPKWEKGSVGVGTLTESTGNGDDDSEGEVVLRRAPNMRFTGRSVSECVIDEDDDETHRTALSTDLVAAAHTNVNAVTDAITDAIGGEVYADGVVGVLVDLDDDDFTTLSEINEPQQLRASTAVAMVPPSYALVVDNLIDAIDAPTTTTAEKAEEENKKAANAQAASNTSCSNRTNISAMQTKIQGMQPQNEQQRRQQQQQQQQQQHHNEQQMLERQVDPQNLLTAPSQIGTVGFGLGVDVDGDGAGIAGGSGDDKSQHLSDIDNESFNSIDFEAEITIAGMTGTAGRSSADASPTTATTTTTTANVERKPDETSAAAAGDSAAGNKLSSSSDTIGSFFNNLISNAASESVSKLFRPSAGARATPTKSAPPPTAKDKAEVTSITSTAVSTAPADSISLISTASSCNKMLDPSNSAAADPQSDSIHTYTHSIASSSLGLHDDTVSTALLVDNSLRSAAEIDAEGMSVQAEKEEVERRIPNVNPFLTEKSLAQKTANGQLSLLTLKIGTLFEQTIIRYTARLIAARFLLTGQANGLLNDTQIRISIKSLSLSVLAHCVRFDPEVLQLPLEITEQELLLVSQQLPSVNATAAAQSSSKCSSVSVSPQSDDNVSGSSSNLGKDYEHLDAVDFIKNSNVHTPVKGPAAPTKDLPIKSLPLEIKDDHFGKSTCEYLYNPPLELSKSADPVLMSQQVRDTADRQTSKQQALSKSEIIESKSQQQQQPQRKPPSSQSSPYRVTECVEDTPPQMLPPRPPKRTKSQRKSIAAATATVAALMQIDEHIGGVGRTMPDSATATLQHHQQQQLTDILLYYNHPDPMLRGGVQQIIGGFLQAVGLKDFGLNLKLNIQHLLAMLVK</sequence>
<feature type="compositionally biased region" description="Low complexity" evidence="1">
    <location>
        <begin position="753"/>
        <end position="763"/>
    </location>
</feature>
<feature type="compositionally biased region" description="Low complexity" evidence="1">
    <location>
        <begin position="1033"/>
        <end position="1048"/>
    </location>
</feature>
<feature type="region of interest" description="Disordered" evidence="1">
    <location>
        <begin position="623"/>
        <end position="654"/>
    </location>
</feature>
<feature type="region of interest" description="Disordered" evidence="1">
    <location>
        <begin position="795"/>
        <end position="817"/>
    </location>
</feature>
<dbReference type="Pfam" id="PF20926">
    <property type="entry name" value="Htt_N-HEAT_1"/>
    <property type="match status" value="1"/>
</dbReference>
<feature type="compositionally biased region" description="Low complexity" evidence="1">
    <location>
        <begin position="734"/>
        <end position="743"/>
    </location>
</feature>
<reference evidence="2" key="1">
    <citation type="submission" date="2020-11" db="EMBL/GenBank/DDBJ databases">
        <authorList>
            <person name="Whitehead M."/>
        </authorList>
    </citation>
    <scope>NUCLEOTIDE SEQUENCE</scope>
    <source>
        <strain evidence="2">EGII</strain>
    </source>
</reference>
<dbReference type="EMBL" id="CAJHJT010000001">
    <property type="protein sequence ID" value="CAD6992539.1"/>
    <property type="molecule type" value="Genomic_DNA"/>
</dbReference>
<dbReference type="OrthoDB" id="10065698at2759"/>
<feature type="region of interest" description="Disordered" evidence="1">
    <location>
        <begin position="1033"/>
        <end position="1054"/>
    </location>
</feature>
<accession>A0A811U0R2</accession>
<proteinExistence type="predicted"/>
<feature type="region of interest" description="Disordered" evidence="1">
    <location>
        <begin position="723"/>
        <end position="768"/>
    </location>
</feature>
<feature type="region of interest" description="Disordered" evidence="1">
    <location>
        <begin position="1127"/>
        <end position="1196"/>
    </location>
</feature>
<keyword evidence="3" id="KW-1185">Reference proteome</keyword>
<feature type="compositionally biased region" description="Low complexity" evidence="1">
    <location>
        <begin position="628"/>
        <end position="644"/>
    </location>
</feature>
<organism evidence="2 3">
    <name type="scientific">Ceratitis capitata</name>
    <name type="common">Mediterranean fruit fly</name>
    <name type="synonym">Tephritis capitata</name>
    <dbReference type="NCBI Taxonomy" id="7213"/>
    <lineage>
        <taxon>Eukaryota</taxon>
        <taxon>Metazoa</taxon>
        <taxon>Ecdysozoa</taxon>
        <taxon>Arthropoda</taxon>
        <taxon>Hexapoda</taxon>
        <taxon>Insecta</taxon>
        <taxon>Pterygota</taxon>
        <taxon>Neoptera</taxon>
        <taxon>Endopterygota</taxon>
        <taxon>Diptera</taxon>
        <taxon>Brachycera</taxon>
        <taxon>Muscomorpha</taxon>
        <taxon>Tephritoidea</taxon>
        <taxon>Tephritidae</taxon>
        <taxon>Ceratitis</taxon>
        <taxon>Ceratitis</taxon>
    </lineage>
</organism>
<feature type="non-terminal residue" evidence="2">
    <location>
        <position position="1290"/>
    </location>
</feature>